<dbReference type="InterPro" id="IPR041118">
    <property type="entry name" value="Rx_N"/>
</dbReference>
<evidence type="ECO:0000259" key="8">
    <source>
        <dbReference type="Pfam" id="PF00931"/>
    </source>
</evidence>
<dbReference type="FunFam" id="1.10.10.10:FF:000322">
    <property type="entry name" value="Probable disease resistance protein At1g63360"/>
    <property type="match status" value="1"/>
</dbReference>
<keyword evidence="2" id="KW-0433">Leucine-rich repeat</keyword>
<dbReference type="STRING" id="4565.A0A3B6I709"/>
<dbReference type="OMA" id="CREVEID"/>
<dbReference type="InterPro" id="IPR027417">
    <property type="entry name" value="P-loop_NTPase"/>
</dbReference>
<dbReference type="InterPro" id="IPR056789">
    <property type="entry name" value="LRR_R13L1-DRL21"/>
</dbReference>
<organism evidence="13">
    <name type="scientific">Triticum aestivum</name>
    <name type="common">Wheat</name>
    <dbReference type="NCBI Taxonomy" id="4565"/>
    <lineage>
        <taxon>Eukaryota</taxon>
        <taxon>Viridiplantae</taxon>
        <taxon>Streptophyta</taxon>
        <taxon>Embryophyta</taxon>
        <taxon>Tracheophyta</taxon>
        <taxon>Spermatophyta</taxon>
        <taxon>Magnoliopsida</taxon>
        <taxon>Liliopsida</taxon>
        <taxon>Poales</taxon>
        <taxon>Poaceae</taxon>
        <taxon>BOP clade</taxon>
        <taxon>Pooideae</taxon>
        <taxon>Triticodae</taxon>
        <taxon>Triticeae</taxon>
        <taxon>Triticinae</taxon>
        <taxon>Triticum</taxon>
    </lineage>
</organism>
<sequence>MAESLLLPLVRGVAGKAADALVETATRMCGLDDDRQILERHLLAVESKLANAEEMSEKNPYVKSWMKELKSVAYQADDVLDDFQYEVLRRQSKIGKSTTRKALSYITRHSPLLFRFEMSRKLKDVLKKINKLVTEMNTFRLESSARTEERQHPWRQTHSKLDDTTQIFGRDDDKEVVVKLLLDQQDHRRVQVLPIIGMGGLGKTTLAKMVYNDQGVKQHFELKMWHCVSNNLDLIALLKSIIELAVSGRCDMPDTIELLQKKLEQVIDQKRFILVLDDVWNEDERKWEDVLRPLLCTVGGPGSVIVVTTRSQKVASIMQTLGIHKLACLSEQDSWKLFAQKAYGNVVEQEQAELVSIGKCIVNKCRGLPLALKTMGGLLSSKEKVQEWKAIEESNIRDNDGGKYEVMPILKLSYKHLSSEMKQCFAFCAVFPKDYVMEKDRLIQLWMSNGFIQEEGTMDLIQKGEIIFDELVWRSFLQDRKVAFIPAVNGAKMGYDEIILCKMHDLMHDLAKDVTDECASIEEMTQQKAMLKDVCHLKVSNELENISGLCKSITYLRTLLAPSVSHKNVKELLRVSTSLRALHWSASSTVICKAINSKHLRYLDISGSSIIRLPDAICVLYNLQTLRLIDCQELQQLPEDMAILRKLMHLYLSGCHSLKSMSPNFGLLNNLHILTSFVVDTKDGLGIEQLKNMQHLSNRLELLNLSKIKSGENAKEAHLSQKQNLIELLFSWDQEIDDGHKDMVCNVEEVLQCLEPHSNLQKLLINGYGGLEISQWMRKPQMFNCLRELRMSDCPRCKSIPAVWFSVSLETLSLYNMDNLTTLCNNLDVECGGCITPLEIFPRLKKMRLIELPSLEMWAENSAGEPSHNLVTFPVLEELRIENCPKLASIPVAPIVSELTIDGIHSTAVGPVFMNILLGSWPLLVSLTLRSKEDISILTLEAQQNRSQMPLEKLTSLTLEGPNSLIRSSGLSSSQLMVWKCFPFVRTLTISKCSNLVRWPTKELGCLDGLRYLCIQNCENLGGNTSSPEEETLPLYLEVLKISECRSVVALPSNLGNLAKLSSLFVRCCSGLKALPDGMCGLTCLRSLTIWACPALEEFPHGLQQRLPALELLKIVGCLELERRCREVEIDGWSNLVLWPTEELQCLDRLRSMRITNCDNLEGNTSSFEEETLPLSLEDLTISFCRSVVTLPSYLGNFAKLRSLYVSHCSSLKVLPDAMCGLTFLSDLRFYFCPAMEEFPHGLLERLPALKLLRIRGCPELIRRCTEGGDYFHLVSSVPDKLIY</sequence>
<evidence type="ECO:0000256" key="7">
    <source>
        <dbReference type="ARBA" id="ARBA00023054"/>
    </source>
</evidence>
<feature type="domain" description="Disease resistance R13L4/SHOC-2-like LRR" evidence="11">
    <location>
        <begin position="973"/>
        <end position="1206"/>
    </location>
</feature>
<dbReference type="Gramene" id="TraesCAD_scaffold_004658_01G000200.1">
    <property type="protein sequence ID" value="TraesCAD_scaffold_004658_01G000200.1"/>
    <property type="gene ID" value="TraesCAD_scaffold_004658_01G000200"/>
</dbReference>
<evidence type="ECO:0000259" key="11">
    <source>
        <dbReference type="Pfam" id="PF23598"/>
    </source>
</evidence>
<feature type="domain" description="R13L1/DRL21-like LRR repeat region" evidence="12">
    <location>
        <begin position="687"/>
        <end position="817"/>
    </location>
</feature>
<evidence type="ECO:0000259" key="9">
    <source>
        <dbReference type="Pfam" id="PF18052"/>
    </source>
</evidence>
<dbReference type="Proteomes" id="UP000019116">
    <property type="component" value="Chromosome 4A"/>
</dbReference>
<accession>A0A3B6I709</accession>
<evidence type="ECO:0000256" key="3">
    <source>
        <dbReference type="ARBA" id="ARBA00022737"/>
    </source>
</evidence>
<dbReference type="Pfam" id="PF23598">
    <property type="entry name" value="LRR_14"/>
    <property type="match status" value="1"/>
</dbReference>
<keyword evidence="6" id="KW-0067">ATP-binding</keyword>
<proteinExistence type="inferred from homology"/>
<dbReference type="SUPFAM" id="SSF52540">
    <property type="entry name" value="P-loop containing nucleoside triphosphate hydrolases"/>
    <property type="match status" value="1"/>
</dbReference>
<reference evidence="13" key="2">
    <citation type="submission" date="2018-10" db="UniProtKB">
        <authorList>
            <consortium name="EnsemblPlants"/>
        </authorList>
    </citation>
    <scope>IDENTIFICATION</scope>
</reference>
<dbReference type="GO" id="GO:0005524">
    <property type="term" value="F:ATP binding"/>
    <property type="evidence" value="ECO:0007669"/>
    <property type="project" value="UniProtKB-KW"/>
</dbReference>
<dbReference type="GO" id="GO:0043531">
    <property type="term" value="F:ADP binding"/>
    <property type="evidence" value="ECO:0007669"/>
    <property type="project" value="InterPro"/>
</dbReference>
<evidence type="ECO:0000256" key="5">
    <source>
        <dbReference type="ARBA" id="ARBA00022821"/>
    </source>
</evidence>
<dbReference type="Gramene" id="TraesWEE_scaffold_051195_01G000200.1">
    <property type="protein sequence ID" value="TraesWEE_scaffold_051195_01G000200.1"/>
    <property type="gene ID" value="TraesWEE_scaffold_051195_01G000200"/>
</dbReference>
<dbReference type="PANTHER" id="PTHR36766:SF64">
    <property type="entry name" value="OS12G0206100 PROTEIN"/>
    <property type="match status" value="1"/>
</dbReference>
<reference evidence="13" key="1">
    <citation type="submission" date="2018-08" db="EMBL/GenBank/DDBJ databases">
        <authorList>
            <person name="Rossello M."/>
        </authorList>
    </citation>
    <scope>NUCLEOTIDE SEQUENCE [LARGE SCALE GENOMIC DNA]</scope>
    <source>
        <strain evidence="13">cv. Chinese Spring</strain>
    </source>
</reference>
<evidence type="ECO:0000256" key="4">
    <source>
        <dbReference type="ARBA" id="ARBA00022741"/>
    </source>
</evidence>
<dbReference type="Pfam" id="PF23559">
    <property type="entry name" value="WHD_DRP"/>
    <property type="match status" value="1"/>
</dbReference>
<dbReference type="SUPFAM" id="SSF52058">
    <property type="entry name" value="L domain-like"/>
    <property type="match status" value="2"/>
</dbReference>
<dbReference type="Pfam" id="PF00931">
    <property type="entry name" value="NB-ARC"/>
    <property type="match status" value="1"/>
</dbReference>
<dbReference type="EnsemblPlants" id="TraesCS4A02G471200.1">
    <property type="protein sequence ID" value="TraesCS4A02G471200.1"/>
    <property type="gene ID" value="TraesCS4A02G471200"/>
</dbReference>
<comment type="similarity">
    <text evidence="1">Belongs to the disease resistance NB-LRR family.</text>
</comment>
<protein>
    <submittedName>
        <fullName evidence="13">Uncharacterized protein</fullName>
    </submittedName>
</protein>
<evidence type="ECO:0000313" key="14">
    <source>
        <dbReference type="Proteomes" id="UP000019116"/>
    </source>
</evidence>
<evidence type="ECO:0000256" key="2">
    <source>
        <dbReference type="ARBA" id="ARBA00022614"/>
    </source>
</evidence>
<keyword evidence="4" id="KW-0547">Nucleotide-binding</keyword>
<dbReference type="GO" id="GO:0009626">
    <property type="term" value="P:plant-type hypersensitive response"/>
    <property type="evidence" value="ECO:0007669"/>
    <property type="project" value="UniProtKB-ARBA"/>
</dbReference>
<dbReference type="Gramene" id="TraesCS4A03G1185000.1">
    <property type="protein sequence ID" value="TraesCS4A03G1185000.1.CDS"/>
    <property type="gene ID" value="TraesCS4A03G1185000"/>
</dbReference>
<evidence type="ECO:0000256" key="6">
    <source>
        <dbReference type="ARBA" id="ARBA00022840"/>
    </source>
</evidence>
<evidence type="ECO:0000259" key="12">
    <source>
        <dbReference type="Pfam" id="PF25019"/>
    </source>
</evidence>
<dbReference type="InterPro" id="IPR002182">
    <property type="entry name" value="NB-ARC"/>
</dbReference>
<feature type="domain" description="NB-ARC" evidence="8">
    <location>
        <begin position="172"/>
        <end position="344"/>
    </location>
</feature>
<dbReference type="Pfam" id="PF25019">
    <property type="entry name" value="LRR_R13L1-DRL21"/>
    <property type="match status" value="1"/>
</dbReference>
<keyword evidence="14" id="KW-1185">Reference proteome</keyword>
<keyword evidence="5" id="KW-0611">Plant defense</keyword>
<dbReference type="InterPro" id="IPR058922">
    <property type="entry name" value="WHD_DRP"/>
</dbReference>
<dbReference type="GO" id="GO:0042742">
    <property type="term" value="P:defense response to bacterium"/>
    <property type="evidence" value="ECO:0007669"/>
    <property type="project" value="UniProtKB-ARBA"/>
</dbReference>
<dbReference type="PANTHER" id="PTHR36766">
    <property type="entry name" value="PLANT BROAD-SPECTRUM MILDEW RESISTANCE PROTEIN RPW8"/>
    <property type="match status" value="1"/>
</dbReference>
<dbReference type="GO" id="GO:0002758">
    <property type="term" value="P:innate immune response-activating signaling pathway"/>
    <property type="evidence" value="ECO:0007669"/>
    <property type="project" value="UniProtKB-ARBA"/>
</dbReference>
<dbReference type="InterPro" id="IPR042197">
    <property type="entry name" value="Apaf_helical"/>
</dbReference>
<keyword evidence="3" id="KW-0677">Repeat</keyword>
<dbReference type="Gene3D" id="1.10.10.10">
    <property type="entry name" value="Winged helix-like DNA-binding domain superfamily/Winged helix DNA-binding domain"/>
    <property type="match status" value="1"/>
</dbReference>
<dbReference type="Gene3D" id="1.20.5.4130">
    <property type="match status" value="1"/>
</dbReference>
<feature type="domain" description="Disease resistance protein winged helix" evidence="10">
    <location>
        <begin position="430"/>
        <end position="511"/>
    </location>
</feature>
<feature type="domain" description="Disease resistance N-terminal" evidence="9">
    <location>
        <begin position="10"/>
        <end position="99"/>
    </location>
</feature>
<dbReference type="PRINTS" id="PR00364">
    <property type="entry name" value="DISEASERSIST"/>
</dbReference>
<evidence type="ECO:0000259" key="10">
    <source>
        <dbReference type="Pfam" id="PF23559"/>
    </source>
</evidence>
<keyword evidence="7" id="KW-0175">Coiled coil</keyword>
<name>A0A3B6I709_WHEAT</name>
<dbReference type="InterPro" id="IPR055414">
    <property type="entry name" value="LRR_R13L4/SHOC2-like"/>
</dbReference>
<dbReference type="OrthoDB" id="674488at2759"/>
<dbReference type="SMR" id="A0A3B6I709"/>
<dbReference type="Gene3D" id="3.80.10.10">
    <property type="entry name" value="Ribonuclease Inhibitor"/>
    <property type="match status" value="3"/>
</dbReference>
<dbReference type="InterPro" id="IPR036388">
    <property type="entry name" value="WH-like_DNA-bd_sf"/>
</dbReference>
<dbReference type="Gramene" id="TraesCS4A02G471200.1">
    <property type="protein sequence ID" value="TraesCS4A02G471200.1"/>
    <property type="gene ID" value="TraesCS4A02G471200"/>
</dbReference>
<evidence type="ECO:0000256" key="1">
    <source>
        <dbReference type="ARBA" id="ARBA00008894"/>
    </source>
</evidence>
<dbReference type="Gene3D" id="3.40.50.300">
    <property type="entry name" value="P-loop containing nucleotide triphosphate hydrolases"/>
    <property type="match status" value="1"/>
</dbReference>
<dbReference type="Gene3D" id="1.10.8.430">
    <property type="entry name" value="Helical domain of apoptotic protease-activating factors"/>
    <property type="match status" value="1"/>
</dbReference>
<evidence type="ECO:0000313" key="13">
    <source>
        <dbReference type="EnsemblPlants" id="TraesCS4A02G471200.1"/>
    </source>
</evidence>
<dbReference type="Pfam" id="PF18052">
    <property type="entry name" value="Rx_N"/>
    <property type="match status" value="1"/>
</dbReference>
<dbReference type="FunFam" id="1.10.8.430:FF:000003">
    <property type="entry name" value="Probable disease resistance protein At5g66910"/>
    <property type="match status" value="1"/>
</dbReference>
<dbReference type="InterPro" id="IPR032675">
    <property type="entry name" value="LRR_dom_sf"/>
</dbReference>